<dbReference type="GO" id="GO:0044183">
    <property type="term" value="F:protein folding chaperone"/>
    <property type="evidence" value="ECO:0007669"/>
    <property type="project" value="TreeGrafter"/>
</dbReference>
<evidence type="ECO:0000256" key="1">
    <source>
        <dbReference type="ARBA" id="ARBA00000971"/>
    </source>
</evidence>
<evidence type="ECO:0000256" key="6">
    <source>
        <dbReference type="ARBA" id="ARBA00023110"/>
    </source>
</evidence>
<comment type="similarity">
    <text evidence="2 12 14">Belongs to the FKBP-type PPIase family. Tig subfamily.</text>
</comment>
<comment type="function">
    <text evidence="10 12">Involved in protein export. Acts as a chaperone by maintaining the newly synthesized protein in an open conformation. Functions as a peptidyl-prolyl cis-trans isomerase.</text>
</comment>
<evidence type="ECO:0000256" key="2">
    <source>
        <dbReference type="ARBA" id="ARBA00005464"/>
    </source>
</evidence>
<dbReference type="GO" id="GO:0015031">
    <property type="term" value="P:protein transport"/>
    <property type="evidence" value="ECO:0007669"/>
    <property type="project" value="UniProtKB-UniRule"/>
</dbReference>
<dbReference type="GO" id="GO:0051083">
    <property type="term" value="P:'de novo' cotranslational protein folding"/>
    <property type="evidence" value="ECO:0007669"/>
    <property type="project" value="TreeGrafter"/>
</dbReference>
<keyword evidence="7 12" id="KW-0143">Chaperone</keyword>
<dbReference type="Gene3D" id="3.30.70.1050">
    <property type="entry name" value="Trigger factor ribosome-binding domain"/>
    <property type="match status" value="1"/>
</dbReference>
<keyword evidence="6 12" id="KW-0697">Rotamase</keyword>
<keyword evidence="12" id="KW-0963">Cytoplasm</keyword>
<keyword evidence="5 12" id="KW-0132">Cell division</keyword>
<comment type="domain">
    <text evidence="12">Consists of 3 domains; the N-terminus binds the ribosome, the middle domain has PPIase activity, while the C-terminus has intrinsic chaperone activity on its own.</text>
</comment>
<evidence type="ECO:0000256" key="9">
    <source>
        <dbReference type="ARBA" id="ARBA00023306"/>
    </source>
</evidence>
<feature type="domain" description="PPIase FKBP-type" evidence="16">
    <location>
        <begin position="163"/>
        <end position="245"/>
    </location>
</feature>
<dbReference type="InterPro" id="IPR005215">
    <property type="entry name" value="Trig_fac"/>
</dbReference>
<accession>A0A410QFA7</accession>
<sequence length="429" mass="49762">MNFNVEKKENNIVTFKAEIEEDKFERAIDRAYLKIRNKFNVAGFRKGKAPKKIIELNYGESIFYEEALNILLPEAYEEAVKELELEPVDQPQVDIEQLEKGKPVILKLDVTVKPEVKLGDYKSIEIEKAKYNVTEEDVKKEIENMQDMNSRLIDADDKEAENGDILTINFEGYMDGEKFEGGTAENQNLELGSKKFIPGFEEQLIGKKVGEKVDVNVKFPDDYFEEKLRSKDALFKVEIKEIKIKEKPKLDDEFAKDVSEFDTLDELKSSIKEKLEKEAKDKEKVENETKAIEKLMEISEVEIPEVMIDRQIDDEVSEFDYRLKMQGLSLDKYFEFANTSLEKLKEQFKERSGNKVKSDLVLGELAKQENIQATEEEIDKEIEKIAAEYNPKDTEKFKEDVKKGDLEWIKSGIIKDKAIELLIKNVKFV</sequence>
<evidence type="ECO:0000256" key="4">
    <source>
        <dbReference type="ARBA" id="ARBA00016902"/>
    </source>
</evidence>
<dbReference type="InterPro" id="IPR008881">
    <property type="entry name" value="Trigger_fac_ribosome-bd_bac"/>
</dbReference>
<dbReference type="PIRSF" id="PIRSF003095">
    <property type="entry name" value="Trigger_factor"/>
    <property type="match status" value="1"/>
</dbReference>
<dbReference type="InterPro" id="IPR036611">
    <property type="entry name" value="Trigger_fac_ribosome-bd_sf"/>
</dbReference>
<dbReference type="GO" id="GO:0003755">
    <property type="term" value="F:peptidyl-prolyl cis-trans isomerase activity"/>
    <property type="evidence" value="ECO:0007669"/>
    <property type="project" value="UniProtKB-UniRule"/>
</dbReference>
<dbReference type="InterPro" id="IPR027304">
    <property type="entry name" value="Trigger_fact/SurA_dom_sf"/>
</dbReference>
<dbReference type="PANTHER" id="PTHR30560">
    <property type="entry name" value="TRIGGER FACTOR CHAPERONE AND PEPTIDYL-PROLYL CIS/TRANS ISOMERASE"/>
    <property type="match status" value="1"/>
</dbReference>
<reference evidence="18" key="1">
    <citation type="submission" date="2019-01" db="EMBL/GenBank/DDBJ databases">
        <title>Draft genomes of a novel of Sporanaerobacter strains.</title>
        <authorList>
            <person name="Ma S."/>
        </authorList>
    </citation>
    <scope>NUCLEOTIDE SEQUENCE [LARGE SCALE GENOMIC DNA]</scope>
    <source>
        <strain evidence="18">NJN-17</strain>
    </source>
</reference>
<evidence type="ECO:0000313" key="17">
    <source>
        <dbReference type="EMBL" id="QAT62508.1"/>
    </source>
</evidence>
<evidence type="ECO:0000256" key="11">
    <source>
        <dbReference type="ARBA" id="ARBA00029986"/>
    </source>
</evidence>
<evidence type="ECO:0000256" key="12">
    <source>
        <dbReference type="HAMAP-Rule" id="MF_00303"/>
    </source>
</evidence>
<evidence type="ECO:0000256" key="8">
    <source>
        <dbReference type="ARBA" id="ARBA00023235"/>
    </source>
</evidence>
<evidence type="ECO:0000256" key="3">
    <source>
        <dbReference type="ARBA" id="ARBA00013194"/>
    </source>
</evidence>
<dbReference type="GO" id="GO:0043022">
    <property type="term" value="F:ribosome binding"/>
    <property type="evidence" value="ECO:0007669"/>
    <property type="project" value="TreeGrafter"/>
</dbReference>
<comment type="subcellular location">
    <subcellularLocation>
        <location evidence="12">Cytoplasm</location>
    </subcellularLocation>
    <text evidence="12">About half TF is bound to the ribosome near the polypeptide exit tunnel while the other half is free in the cytoplasm.</text>
</comment>
<dbReference type="SUPFAM" id="SSF109998">
    <property type="entry name" value="Triger factor/SurA peptide-binding domain-like"/>
    <property type="match status" value="1"/>
</dbReference>
<dbReference type="KEGG" id="spoa:EQM13_13500"/>
<proteinExistence type="inferred from homology"/>
<dbReference type="FunFam" id="3.10.50.40:FF:000001">
    <property type="entry name" value="Trigger factor"/>
    <property type="match status" value="1"/>
</dbReference>
<dbReference type="EMBL" id="CP035282">
    <property type="protein sequence ID" value="QAT62508.1"/>
    <property type="molecule type" value="Genomic_DNA"/>
</dbReference>
<dbReference type="Pfam" id="PF05698">
    <property type="entry name" value="Trigger_C"/>
    <property type="match status" value="1"/>
</dbReference>
<dbReference type="SUPFAM" id="SSF102735">
    <property type="entry name" value="Trigger factor ribosome-binding domain"/>
    <property type="match status" value="1"/>
</dbReference>
<feature type="coiled-coil region" evidence="15">
    <location>
        <begin position="268"/>
        <end position="302"/>
    </location>
</feature>
<dbReference type="SUPFAM" id="SSF54534">
    <property type="entry name" value="FKBP-like"/>
    <property type="match status" value="1"/>
</dbReference>
<evidence type="ECO:0000256" key="15">
    <source>
        <dbReference type="SAM" id="Coils"/>
    </source>
</evidence>
<dbReference type="AlphaFoldDB" id="A0A410QFA7"/>
<dbReference type="InterPro" id="IPR001179">
    <property type="entry name" value="PPIase_FKBP_dom"/>
</dbReference>
<dbReference type="EC" id="5.2.1.8" evidence="3 12"/>
<dbReference type="GO" id="GO:0051301">
    <property type="term" value="P:cell division"/>
    <property type="evidence" value="ECO:0007669"/>
    <property type="project" value="UniProtKB-KW"/>
</dbReference>
<dbReference type="InterPro" id="IPR046357">
    <property type="entry name" value="PPIase_dom_sf"/>
</dbReference>
<comment type="catalytic activity">
    <reaction evidence="1 12 13">
        <text>[protein]-peptidylproline (omega=180) = [protein]-peptidylproline (omega=0)</text>
        <dbReference type="Rhea" id="RHEA:16237"/>
        <dbReference type="Rhea" id="RHEA-COMP:10747"/>
        <dbReference type="Rhea" id="RHEA-COMP:10748"/>
        <dbReference type="ChEBI" id="CHEBI:83833"/>
        <dbReference type="ChEBI" id="CHEBI:83834"/>
        <dbReference type="EC" id="5.2.1.8"/>
    </reaction>
</comment>
<dbReference type="Proteomes" id="UP000287969">
    <property type="component" value="Chromosome"/>
</dbReference>
<dbReference type="GO" id="GO:0005737">
    <property type="term" value="C:cytoplasm"/>
    <property type="evidence" value="ECO:0007669"/>
    <property type="project" value="UniProtKB-SubCell"/>
</dbReference>
<dbReference type="Pfam" id="PF00254">
    <property type="entry name" value="FKBP_C"/>
    <property type="match status" value="1"/>
</dbReference>
<evidence type="ECO:0000256" key="5">
    <source>
        <dbReference type="ARBA" id="ARBA00022618"/>
    </source>
</evidence>
<evidence type="ECO:0000256" key="13">
    <source>
        <dbReference type="PROSITE-ProRule" id="PRU00277"/>
    </source>
</evidence>
<dbReference type="InterPro" id="IPR008880">
    <property type="entry name" value="Trigger_fac_C"/>
</dbReference>
<dbReference type="GO" id="GO:0043335">
    <property type="term" value="P:protein unfolding"/>
    <property type="evidence" value="ECO:0007669"/>
    <property type="project" value="TreeGrafter"/>
</dbReference>
<keyword evidence="8 12" id="KW-0413">Isomerase</keyword>
<dbReference type="PANTHER" id="PTHR30560:SF3">
    <property type="entry name" value="TRIGGER FACTOR-LIKE PROTEIN TIG, CHLOROPLASTIC"/>
    <property type="match status" value="1"/>
</dbReference>
<dbReference type="NCBIfam" id="TIGR00115">
    <property type="entry name" value="tig"/>
    <property type="match status" value="1"/>
</dbReference>
<protein>
    <recommendedName>
        <fullName evidence="4 12">Trigger factor</fullName>
        <shortName evidence="12">TF</shortName>
        <ecNumber evidence="3 12">5.2.1.8</ecNumber>
    </recommendedName>
    <alternativeName>
        <fullName evidence="11 12">PPIase</fullName>
    </alternativeName>
</protein>
<dbReference type="RefSeq" id="WP_128752967.1">
    <property type="nucleotide sequence ID" value="NZ_CP035282.1"/>
</dbReference>
<gene>
    <name evidence="12" type="primary">tig</name>
    <name evidence="17" type="ORF">EQM13_13500</name>
</gene>
<dbReference type="Pfam" id="PF05697">
    <property type="entry name" value="Trigger_N"/>
    <property type="match status" value="1"/>
</dbReference>
<dbReference type="OrthoDB" id="9767721at2"/>
<evidence type="ECO:0000256" key="10">
    <source>
        <dbReference type="ARBA" id="ARBA00024849"/>
    </source>
</evidence>
<keyword evidence="18" id="KW-1185">Reference proteome</keyword>
<dbReference type="HAMAP" id="MF_00303">
    <property type="entry name" value="Trigger_factor_Tig"/>
    <property type="match status" value="1"/>
</dbReference>
<dbReference type="Gene3D" id="1.10.3120.10">
    <property type="entry name" value="Trigger factor, C-terminal domain"/>
    <property type="match status" value="1"/>
</dbReference>
<evidence type="ECO:0000259" key="16">
    <source>
        <dbReference type="PROSITE" id="PS50059"/>
    </source>
</evidence>
<dbReference type="InterPro" id="IPR037041">
    <property type="entry name" value="Trigger_fac_C_sf"/>
</dbReference>
<dbReference type="Gene3D" id="3.10.50.40">
    <property type="match status" value="1"/>
</dbReference>
<evidence type="ECO:0000256" key="7">
    <source>
        <dbReference type="ARBA" id="ARBA00023186"/>
    </source>
</evidence>
<dbReference type="PROSITE" id="PS50059">
    <property type="entry name" value="FKBP_PPIASE"/>
    <property type="match status" value="1"/>
</dbReference>
<evidence type="ECO:0000313" key="18">
    <source>
        <dbReference type="Proteomes" id="UP000287969"/>
    </source>
</evidence>
<keyword evidence="9 12" id="KW-0131">Cell cycle</keyword>
<organism evidence="17 18">
    <name type="scientific">Acidilutibacter cellobiosedens</name>
    <dbReference type="NCBI Taxonomy" id="2507161"/>
    <lineage>
        <taxon>Bacteria</taxon>
        <taxon>Bacillati</taxon>
        <taxon>Bacillota</taxon>
        <taxon>Tissierellia</taxon>
        <taxon>Tissierellales</taxon>
        <taxon>Acidilutibacteraceae</taxon>
        <taxon>Acidilutibacter</taxon>
    </lineage>
</organism>
<evidence type="ECO:0000256" key="14">
    <source>
        <dbReference type="RuleBase" id="RU003914"/>
    </source>
</evidence>
<keyword evidence="15" id="KW-0175">Coiled coil</keyword>
<name>A0A410QFA7_9FIRM</name>